<organism evidence="1 2">
    <name type="scientific">Moraxella oculi</name>
    <dbReference type="NCBI Taxonomy" id="2940516"/>
    <lineage>
        <taxon>Bacteria</taxon>
        <taxon>Pseudomonadati</taxon>
        <taxon>Pseudomonadota</taxon>
        <taxon>Gammaproteobacteria</taxon>
        <taxon>Moraxellales</taxon>
        <taxon>Moraxellaceae</taxon>
        <taxon>Moraxella</taxon>
    </lineage>
</organism>
<evidence type="ECO:0000313" key="2">
    <source>
        <dbReference type="Proteomes" id="UP001624684"/>
    </source>
</evidence>
<dbReference type="SUPFAM" id="SSF117991">
    <property type="entry name" value="YbeD/HP0495-like"/>
    <property type="match status" value="1"/>
</dbReference>
<name>A0ABW8U358_9GAMM</name>
<gene>
    <name evidence="1" type="ORF">ACJHVH_01010</name>
</gene>
<accession>A0ABW8U358</accession>
<dbReference type="EMBL" id="JBJJXE010000001">
    <property type="protein sequence ID" value="MFL1731583.1"/>
    <property type="molecule type" value="Genomic_DNA"/>
</dbReference>
<keyword evidence="2" id="KW-1185">Reference proteome</keyword>
<dbReference type="InterPro" id="IPR027471">
    <property type="entry name" value="YbeD-like_sf"/>
</dbReference>
<reference evidence="1 2" key="1">
    <citation type="submission" date="2024-11" db="EMBL/GenBank/DDBJ databases">
        <title>First Report of Moraxella oculi in Brazil in an Infectious Bovine Keratoconjunctivitis Outbreak.</title>
        <authorList>
            <person name="Carvalho C.V."/>
            <person name="Domingues R."/>
            <person name="Coutinho C."/>
            <person name="Honorio N.T.B.S."/>
            <person name="Faza D.R.L.R."/>
            <person name="Carvalho W.A."/>
            <person name="Machado A.B.F."/>
            <person name="Martins M.F."/>
            <person name="Gaspar E.B."/>
        </authorList>
    </citation>
    <scope>NUCLEOTIDE SEQUENCE [LARGE SCALE GENOMIC DNA]</scope>
    <source>
        <strain evidence="1 2">2117LE</strain>
    </source>
</reference>
<dbReference type="InterPro" id="IPR007454">
    <property type="entry name" value="UPF0250_YbeD-like"/>
</dbReference>
<comment type="caution">
    <text evidence="1">The sequence shown here is derived from an EMBL/GenBank/DDBJ whole genome shotgun (WGS) entry which is preliminary data.</text>
</comment>
<dbReference type="Gene3D" id="3.30.70.260">
    <property type="match status" value="1"/>
</dbReference>
<proteinExistence type="predicted"/>
<dbReference type="RefSeq" id="WP_407068443.1">
    <property type="nucleotide sequence ID" value="NZ_JBJJXE010000001.1"/>
</dbReference>
<dbReference type="Proteomes" id="UP001624684">
    <property type="component" value="Unassembled WGS sequence"/>
</dbReference>
<dbReference type="Pfam" id="PF04359">
    <property type="entry name" value="DUF493"/>
    <property type="match status" value="1"/>
</dbReference>
<sequence>MMKITDLNPPIAQRAKRTEIQNPHLWNFPMDYPISIIGNEGEHDSLLHEVTLILAEIFPQFDAATIQVKSSKTGKFHALRTRLYLTSADEVNRLYTALDQAKTVKTVV</sequence>
<protein>
    <submittedName>
        <fullName evidence="1">YbeD family protein</fullName>
    </submittedName>
</protein>
<evidence type="ECO:0000313" key="1">
    <source>
        <dbReference type="EMBL" id="MFL1731583.1"/>
    </source>
</evidence>